<evidence type="ECO:0000313" key="9">
    <source>
        <dbReference type="Proteomes" id="UP000789833"/>
    </source>
</evidence>
<evidence type="ECO:0000256" key="5">
    <source>
        <dbReference type="SAM" id="Coils"/>
    </source>
</evidence>
<dbReference type="SMART" id="SM00342">
    <property type="entry name" value="HTH_ARAC"/>
    <property type="match status" value="1"/>
</dbReference>
<evidence type="ECO:0000313" key="8">
    <source>
        <dbReference type="EMBL" id="CAG9620339.1"/>
    </source>
</evidence>
<keyword evidence="9" id="KW-1185">Reference proteome</keyword>
<dbReference type="SMART" id="SM00448">
    <property type="entry name" value="REC"/>
    <property type="match status" value="1"/>
</dbReference>
<dbReference type="PANTHER" id="PTHR43280:SF28">
    <property type="entry name" value="HTH-TYPE TRANSCRIPTIONAL ACTIVATOR RHAS"/>
    <property type="match status" value="1"/>
</dbReference>
<evidence type="ECO:0000259" key="7">
    <source>
        <dbReference type="PROSITE" id="PS50110"/>
    </source>
</evidence>
<dbReference type="PRINTS" id="PR00032">
    <property type="entry name" value="HTHARAC"/>
</dbReference>
<name>A0ABN8A5N5_9BACI</name>
<dbReference type="SUPFAM" id="SSF52172">
    <property type="entry name" value="CheY-like"/>
    <property type="match status" value="1"/>
</dbReference>
<protein>
    <submittedName>
        <fullName evidence="8">Protein-glutamate methylesterase/protein-glutamine glutaminase</fullName>
        <ecNumber evidence="8">3.5.1.44</ecNumber>
    </submittedName>
</protein>
<sequence>MYNVMIVDDEPVIRFGLKASVDWKQEGLQLLGDFPNGEKALEAMDEQAVDLLITDIKMPIMDGITLMKETLKRYPNVKVVLVSSYNDFEYVREGLKHGAVDYVLKPTLEPEDFLQIIRKSVSLLKKERVIEEKLHLVNETKALQQRKRVEQQLKRMLLQGEKESIQSIWNSQQAMTVMYIQMIGSEVIVERKGKLYQSYLLDEIQESFYSDYKDGICIQLNNADIVVVVPAFPDAPQRLHRWLLAKTTIRFTIGHEEAPSIHDLQKSFTFCKEASKRRFYQSNEEIFAYTSSNKHVAKRLKGDQLKQFLIPYDKQKVMEFLQVHFVHRKEEMMEPDQLKDEACDILTQLFMGKIEDVALLLDKCSVLKKAETVEDLLEKLKQQIKDCEMVMAKQDEKPFADNELIEKALEYIHQHYTDEVTLQKVAAHIHISRNYFSILFKRYLHQNFIDYVIDLRIKKAKELLKNTSLKVYEVAGESGFGDVKYFSKLFKRTTGNSPGDYRLEHHK</sequence>
<dbReference type="SUPFAM" id="SSF46689">
    <property type="entry name" value="Homeodomain-like"/>
    <property type="match status" value="2"/>
</dbReference>
<evidence type="ECO:0000256" key="1">
    <source>
        <dbReference type="ARBA" id="ARBA00023015"/>
    </source>
</evidence>
<keyword evidence="4" id="KW-0597">Phosphoprotein</keyword>
<dbReference type="EC" id="3.5.1.44" evidence="8"/>
<accession>A0ABN8A5N5</accession>
<comment type="caution">
    <text evidence="8">The sequence shown here is derived from an EMBL/GenBank/DDBJ whole genome shotgun (WGS) entry which is preliminary data.</text>
</comment>
<dbReference type="CDD" id="cd17536">
    <property type="entry name" value="REC_YesN-like"/>
    <property type="match status" value="1"/>
</dbReference>
<dbReference type="InterPro" id="IPR009057">
    <property type="entry name" value="Homeodomain-like_sf"/>
</dbReference>
<dbReference type="InterPro" id="IPR011006">
    <property type="entry name" value="CheY-like_superfamily"/>
</dbReference>
<organism evidence="8 9">
    <name type="scientific">Sutcliffiella rhizosphaerae</name>
    <dbReference type="NCBI Taxonomy" id="2880967"/>
    <lineage>
        <taxon>Bacteria</taxon>
        <taxon>Bacillati</taxon>
        <taxon>Bacillota</taxon>
        <taxon>Bacilli</taxon>
        <taxon>Bacillales</taxon>
        <taxon>Bacillaceae</taxon>
        <taxon>Sutcliffiella</taxon>
    </lineage>
</organism>
<keyword evidence="8" id="KW-0378">Hydrolase</keyword>
<dbReference type="InterPro" id="IPR020449">
    <property type="entry name" value="Tscrpt_reg_AraC-type_HTH"/>
</dbReference>
<evidence type="ECO:0000256" key="4">
    <source>
        <dbReference type="PROSITE-ProRule" id="PRU00169"/>
    </source>
</evidence>
<dbReference type="PROSITE" id="PS50110">
    <property type="entry name" value="RESPONSE_REGULATORY"/>
    <property type="match status" value="1"/>
</dbReference>
<keyword evidence="3" id="KW-0804">Transcription</keyword>
<feature type="domain" description="Response regulatory" evidence="7">
    <location>
        <begin position="3"/>
        <end position="120"/>
    </location>
</feature>
<dbReference type="Pfam" id="PF00072">
    <property type="entry name" value="Response_reg"/>
    <property type="match status" value="1"/>
</dbReference>
<dbReference type="Pfam" id="PF12833">
    <property type="entry name" value="HTH_18"/>
    <property type="match status" value="1"/>
</dbReference>
<dbReference type="EMBL" id="CAKJTJ010000004">
    <property type="protein sequence ID" value="CAG9620339.1"/>
    <property type="molecule type" value="Genomic_DNA"/>
</dbReference>
<feature type="domain" description="HTH araC/xylS-type" evidence="6">
    <location>
        <begin position="406"/>
        <end position="504"/>
    </location>
</feature>
<dbReference type="RefSeq" id="WP_230500272.1">
    <property type="nucleotide sequence ID" value="NZ_CAKJTJ010000004.1"/>
</dbReference>
<feature type="modified residue" description="4-aspartylphosphate" evidence="4">
    <location>
        <position position="55"/>
    </location>
</feature>
<keyword evidence="5" id="KW-0175">Coiled coil</keyword>
<feature type="coiled-coil region" evidence="5">
    <location>
        <begin position="370"/>
        <end position="397"/>
    </location>
</feature>
<dbReference type="InterPro" id="IPR001789">
    <property type="entry name" value="Sig_transdc_resp-reg_receiver"/>
</dbReference>
<dbReference type="PANTHER" id="PTHR43280">
    <property type="entry name" value="ARAC-FAMILY TRANSCRIPTIONAL REGULATOR"/>
    <property type="match status" value="1"/>
</dbReference>
<dbReference type="Gene3D" id="3.40.50.2300">
    <property type="match status" value="1"/>
</dbReference>
<dbReference type="PROSITE" id="PS01124">
    <property type="entry name" value="HTH_ARAC_FAMILY_2"/>
    <property type="match status" value="1"/>
</dbReference>
<gene>
    <name evidence="8" type="primary">cheB_2</name>
    <name evidence="8" type="ORF">BACCIP111883_01107</name>
</gene>
<keyword evidence="1" id="KW-0805">Transcription regulation</keyword>
<dbReference type="GO" id="GO:0050568">
    <property type="term" value="F:protein-glutamine glutaminase activity"/>
    <property type="evidence" value="ECO:0007669"/>
    <property type="project" value="UniProtKB-EC"/>
</dbReference>
<keyword evidence="2" id="KW-0238">DNA-binding</keyword>
<dbReference type="InterPro" id="IPR018060">
    <property type="entry name" value="HTH_AraC"/>
</dbReference>
<dbReference type="Proteomes" id="UP000789833">
    <property type="component" value="Unassembled WGS sequence"/>
</dbReference>
<evidence type="ECO:0000256" key="3">
    <source>
        <dbReference type="ARBA" id="ARBA00023163"/>
    </source>
</evidence>
<evidence type="ECO:0000256" key="2">
    <source>
        <dbReference type="ARBA" id="ARBA00023125"/>
    </source>
</evidence>
<dbReference type="Gene3D" id="1.10.10.60">
    <property type="entry name" value="Homeodomain-like"/>
    <property type="match status" value="2"/>
</dbReference>
<evidence type="ECO:0000259" key="6">
    <source>
        <dbReference type="PROSITE" id="PS01124"/>
    </source>
</evidence>
<proteinExistence type="predicted"/>
<reference evidence="8 9" key="1">
    <citation type="submission" date="2021-10" db="EMBL/GenBank/DDBJ databases">
        <authorList>
            <person name="Criscuolo A."/>
        </authorList>
    </citation>
    <scope>NUCLEOTIDE SEQUENCE [LARGE SCALE GENOMIC DNA]</scope>
    <source>
        <strain evidence="9">CIP 111883</strain>
    </source>
</reference>